<dbReference type="PANTHER" id="PTHR48104:SF30">
    <property type="entry name" value="METACASPASE-1"/>
    <property type="match status" value="1"/>
</dbReference>
<dbReference type="AlphaFoldDB" id="A0A2H3DUK3"/>
<dbReference type="GO" id="GO:0006508">
    <property type="term" value="P:proteolysis"/>
    <property type="evidence" value="ECO:0007669"/>
    <property type="project" value="InterPro"/>
</dbReference>
<accession>A0A2H3DUK3</accession>
<dbReference type="InterPro" id="IPR011600">
    <property type="entry name" value="Pept_C14_caspase"/>
</dbReference>
<organism evidence="3 4">
    <name type="scientific">Armillaria gallica</name>
    <name type="common">Bulbous honey fungus</name>
    <name type="synonym">Armillaria bulbosa</name>
    <dbReference type="NCBI Taxonomy" id="47427"/>
    <lineage>
        <taxon>Eukaryota</taxon>
        <taxon>Fungi</taxon>
        <taxon>Dikarya</taxon>
        <taxon>Basidiomycota</taxon>
        <taxon>Agaricomycotina</taxon>
        <taxon>Agaricomycetes</taxon>
        <taxon>Agaricomycetidae</taxon>
        <taxon>Agaricales</taxon>
        <taxon>Marasmiineae</taxon>
        <taxon>Physalacriaceae</taxon>
        <taxon>Armillaria</taxon>
    </lineage>
</organism>
<protein>
    <recommendedName>
        <fullName evidence="2">Peptidase C14 caspase domain-containing protein</fullName>
    </recommendedName>
</protein>
<dbReference type="OrthoDB" id="3223806at2759"/>
<reference evidence="4" key="1">
    <citation type="journal article" date="2017" name="Nat. Ecol. Evol.">
        <title>Genome expansion and lineage-specific genetic innovations in the forest pathogenic fungi Armillaria.</title>
        <authorList>
            <person name="Sipos G."/>
            <person name="Prasanna A.N."/>
            <person name="Walter M.C."/>
            <person name="O'Connor E."/>
            <person name="Balint B."/>
            <person name="Krizsan K."/>
            <person name="Kiss B."/>
            <person name="Hess J."/>
            <person name="Varga T."/>
            <person name="Slot J."/>
            <person name="Riley R."/>
            <person name="Boka B."/>
            <person name="Rigling D."/>
            <person name="Barry K."/>
            <person name="Lee J."/>
            <person name="Mihaltcheva S."/>
            <person name="LaButti K."/>
            <person name="Lipzen A."/>
            <person name="Waldron R."/>
            <person name="Moloney N.M."/>
            <person name="Sperisen C."/>
            <person name="Kredics L."/>
            <person name="Vagvoelgyi C."/>
            <person name="Patrignani A."/>
            <person name="Fitzpatrick D."/>
            <person name="Nagy I."/>
            <person name="Doyle S."/>
            <person name="Anderson J.B."/>
            <person name="Grigoriev I.V."/>
            <person name="Gueldener U."/>
            <person name="Muensterkoetter M."/>
            <person name="Nagy L.G."/>
        </authorList>
    </citation>
    <scope>NUCLEOTIDE SEQUENCE [LARGE SCALE GENOMIC DNA]</scope>
    <source>
        <strain evidence="4">Ar21-2</strain>
    </source>
</reference>
<dbReference type="EMBL" id="KZ293647">
    <property type="protein sequence ID" value="PBK98895.1"/>
    <property type="molecule type" value="Genomic_DNA"/>
</dbReference>
<keyword evidence="4" id="KW-1185">Reference proteome</keyword>
<dbReference type="Pfam" id="PF00656">
    <property type="entry name" value="Peptidase_C14"/>
    <property type="match status" value="1"/>
</dbReference>
<sequence>MASPPLNQTPAAGHNTPLHVLSGRFWALVIGIDAYPAGKDVLRGCVSDATKVFGFLTKNLGIPTDHITLLLGTTTTSRWSCKRTSGTASITGQPATRANIIDALLGLSTNSQIQKGDNIIIYYSGHGTVYRCSDYPAYRSGSPASTGTIEALCPMDRKAKGFTLKGRKAIPDISDREFYTILAEISRTKGHHITVILDCCHSSGATRRLQGEEKVQPRQVKALSPSTIADMFAAADKRLGELKSDNGSEPRYQPISKGDWTPEIPVKTHVVLAACNAYEYAAEVEAVPTPVDNLDSKSERITYNGYFTVALLATLKSVIRKPADLNDKLPTYFKLVEDLVKKLKELRPERLSDQHPVVAGASMHEPLWYTGPNCGTNCTESRSVPLGPVTD</sequence>
<dbReference type="InterPro" id="IPR050452">
    <property type="entry name" value="Metacaspase"/>
</dbReference>
<dbReference type="GO" id="GO:0005737">
    <property type="term" value="C:cytoplasm"/>
    <property type="evidence" value="ECO:0007669"/>
    <property type="project" value="TreeGrafter"/>
</dbReference>
<feature type="domain" description="Peptidase C14 caspase" evidence="2">
    <location>
        <begin position="26"/>
        <end position="341"/>
    </location>
</feature>
<name>A0A2H3DUK3_ARMGA</name>
<evidence type="ECO:0000313" key="3">
    <source>
        <dbReference type="EMBL" id="PBK98895.1"/>
    </source>
</evidence>
<dbReference type="STRING" id="47427.A0A2H3DUK3"/>
<evidence type="ECO:0000259" key="2">
    <source>
        <dbReference type="Pfam" id="PF00656"/>
    </source>
</evidence>
<evidence type="ECO:0000256" key="1">
    <source>
        <dbReference type="ARBA" id="ARBA00009005"/>
    </source>
</evidence>
<dbReference type="InParanoid" id="A0A2H3DUK3"/>
<evidence type="ECO:0000313" key="4">
    <source>
        <dbReference type="Proteomes" id="UP000217790"/>
    </source>
</evidence>
<dbReference type="Proteomes" id="UP000217790">
    <property type="component" value="Unassembled WGS sequence"/>
</dbReference>
<comment type="similarity">
    <text evidence="1">Belongs to the peptidase C14B family.</text>
</comment>
<proteinExistence type="inferred from homology"/>
<dbReference type="GO" id="GO:0004197">
    <property type="term" value="F:cysteine-type endopeptidase activity"/>
    <property type="evidence" value="ECO:0007669"/>
    <property type="project" value="InterPro"/>
</dbReference>
<dbReference type="PANTHER" id="PTHR48104">
    <property type="entry name" value="METACASPASE-4"/>
    <property type="match status" value="1"/>
</dbReference>
<dbReference type="Gene3D" id="3.40.50.1460">
    <property type="match status" value="1"/>
</dbReference>
<dbReference type="OMA" id="NCTESRS"/>
<gene>
    <name evidence="3" type="ORF">ARMGADRAFT_1007537</name>
</gene>